<proteinExistence type="predicted"/>
<dbReference type="PIRSF" id="PIRSF037205">
    <property type="entry name" value="UCP037205"/>
    <property type="match status" value="1"/>
</dbReference>
<evidence type="ECO:0008006" key="3">
    <source>
        <dbReference type="Google" id="ProtNLM"/>
    </source>
</evidence>
<dbReference type="Proteomes" id="UP000285310">
    <property type="component" value="Unassembled WGS sequence"/>
</dbReference>
<gene>
    <name evidence="1" type="ORF">SAJA_14280</name>
</gene>
<comment type="caution">
    <text evidence="1">The sequence shown here is derived from an EMBL/GenBank/DDBJ whole genome shotgun (WGS) entry which is preliminary data.</text>
</comment>
<evidence type="ECO:0000313" key="1">
    <source>
        <dbReference type="EMBL" id="ROO24374.1"/>
    </source>
</evidence>
<dbReference type="AlphaFoldDB" id="A0A423PFK9"/>
<dbReference type="RefSeq" id="WP_123659294.1">
    <property type="nucleotide sequence ID" value="NZ_AYKG01000067.1"/>
</dbReference>
<name>A0A423PFK9_9GAMM</name>
<dbReference type="InterPro" id="IPR017136">
    <property type="entry name" value="UCP037205"/>
</dbReference>
<dbReference type="InParanoid" id="A0A423PFK9"/>
<protein>
    <recommendedName>
        <fullName evidence="3">DUF2256 domain-containing protein</fullName>
    </recommendedName>
</protein>
<accession>A0A423PFK9</accession>
<evidence type="ECO:0000313" key="2">
    <source>
        <dbReference type="Proteomes" id="UP000285310"/>
    </source>
</evidence>
<dbReference type="OrthoDB" id="27194at2"/>
<dbReference type="Pfam" id="PF10013">
    <property type="entry name" value="DUF2256"/>
    <property type="match status" value="1"/>
</dbReference>
<dbReference type="PANTHER" id="PTHR37463">
    <property type="entry name" value="GSL3115 PROTEIN"/>
    <property type="match status" value="1"/>
</dbReference>
<keyword evidence="2" id="KW-1185">Reference proteome</keyword>
<dbReference type="PANTHER" id="PTHR37463:SF1">
    <property type="entry name" value="DUF2256 DOMAIN-CONTAINING PROTEIN"/>
    <property type="match status" value="1"/>
</dbReference>
<organism evidence="1 2">
    <name type="scientific">Salinisphaera japonica YTM-1</name>
    <dbReference type="NCBI Taxonomy" id="1209778"/>
    <lineage>
        <taxon>Bacteria</taxon>
        <taxon>Pseudomonadati</taxon>
        <taxon>Pseudomonadota</taxon>
        <taxon>Gammaproteobacteria</taxon>
        <taxon>Salinisphaerales</taxon>
        <taxon>Salinisphaeraceae</taxon>
        <taxon>Salinisphaera</taxon>
    </lineage>
</organism>
<sequence length="52" mass="6195">MAKMRKKADLPEKTCVHCGRPFTWRKKWARDWHQVKYCSKACRSAHKTSETS</sequence>
<dbReference type="EMBL" id="AYKG01000067">
    <property type="protein sequence ID" value="ROO24374.1"/>
    <property type="molecule type" value="Genomic_DNA"/>
</dbReference>
<reference evidence="1 2" key="1">
    <citation type="submission" date="2013-10" db="EMBL/GenBank/DDBJ databases">
        <title>Salinisphaera japonica YTM-1 Genome Sequencing.</title>
        <authorList>
            <person name="Lai Q."/>
            <person name="Li C."/>
            <person name="Shao Z."/>
        </authorList>
    </citation>
    <scope>NUCLEOTIDE SEQUENCE [LARGE SCALE GENOMIC DNA]</scope>
    <source>
        <strain evidence="1 2">YTM-1</strain>
    </source>
</reference>